<evidence type="ECO:0000313" key="3">
    <source>
        <dbReference type="Proteomes" id="UP001363460"/>
    </source>
</evidence>
<feature type="transmembrane region" description="Helical" evidence="1">
    <location>
        <begin position="51"/>
        <end position="71"/>
    </location>
</feature>
<name>A0ABZ2IA58_9CAUL</name>
<reference evidence="2 3" key="1">
    <citation type="submission" date="2024-02" db="EMBL/GenBank/DDBJ databases">
        <title>Distribution and functional of Brevundimonas-related endobacteria within Verticillium dahliae.</title>
        <authorList>
            <person name="Zeng H."/>
        </authorList>
    </citation>
    <scope>NUCLEOTIDE SEQUENCE [LARGE SCALE GENOMIC DNA]</scope>
    <source>
        <strain evidence="2 3">TRM 44200</strain>
    </source>
</reference>
<keyword evidence="1" id="KW-0472">Membrane</keyword>
<dbReference type="RefSeq" id="WP_291777302.1">
    <property type="nucleotide sequence ID" value="NZ_CP146369.1"/>
</dbReference>
<feature type="transmembrane region" description="Helical" evidence="1">
    <location>
        <begin position="20"/>
        <end position="39"/>
    </location>
</feature>
<evidence type="ECO:0000256" key="1">
    <source>
        <dbReference type="SAM" id="Phobius"/>
    </source>
</evidence>
<dbReference type="Proteomes" id="UP001363460">
    <property type="component" value="Chromosome"/>
</dbReference>
<organism evidence="2 3">
    <name type="scientific">Brevundimonas olei</name>
    <dbReference type="NCBI Taxonomy" id="657642"/>
    <lineage>
        <taxon>Bacteria</taxon>
        <taxon>Pseudomonadati</taxon>
        <taxon>Pseudomonadota</taxon>
        <taxon>Alphaproteobacteria</taxon>
        <taxon>Caulobacterales</taxon>
        <taxon>Caulobacteraceae</taxon>
        <taxon>Brevundimonas</taxon>
    </lineage>
</organism>
<proteinExistence type="predicted"/>
<keyword evidence="3" id="KW-1185">Reference proteome</keyword>
<keyword evidence="1" id="KW-0812">Transmembrane</keyword>
<protein>
    <submittedName>
        <fullName evidence="2">Uncharacterized protein</fullName>
    </submittedName>
</protein>
<dbReference type="EMBL" id="CP146369">
    <property type="protein sequence ID" value="WWT54512.1"/>
    <property type="molecule type" value="Genomic_DNA"/>
</dbReference>
<sequence length="81" mass="9096">MHDKAPPWRKFKQDARAGLFLPMLGGIFIGSVSGILNFGEAILTRSFPEGFWIGTLFTIIAFTISGLMWLIRRAIARNLRS</sequence>
<accession>A0ABZ2IA58</accession>
<gene>
    <name evidence="2" type="ORF">V8J38_14870</name>
</gene>
<evidence type="ECO:0000313" key="2">
    <source>
        <dbReference type="EMBL" id="WWT54512.1"/>
    </source>
</evidence>
<keyword evidence="1" id="KW-1133">Transmembrane helix</keyword>